<dbReference type="KEGG" id="tad:TRIADDRAFT_52366"/>
<proteinExistence type="predicted"/>
<feature type="transmembrane region" description="Helical" evidence="1">
    <location>
        <begin position="131"/>
        <end position="155"/>
    </location>
</feature>
<dbReference type="AlphaFoldDB" id="B3RI34"/>
<organism evidence="3 4">
    <name type="scientific">Trichoplax adhaerens</name>
    <name type="common">Trichoplax reptans</name>
    <dbReference type="NCBI Taxonomy" id="10228"/>
    <lineage>
        <taxon>Eukaryota</taxon>
        <taxon>Metazoa</taxon>
        <taxon>Placozoa</taxon>
        <taxon>Uniplacotomia</taxon>
        <taxon>Trichoplacea</taxon>
        <taxon>Trichoplacidae</taxon>
        <taxon>Trichoplax</taxon>
    </lineage>
</organism>
<feature type="transmembrane region" description="Helical" evidence="1">
    <location>
        <begin position="30"/>
        <end position="56"/>
    </location>
</feature>
<dbReference type="GeneID" id="6749382"/>
<keyword evidence="4" id="KW-1185">Reference proteome</keyword>
<feature type="signal peptide" evidence="2">
    <location>
        <begin position="1"/>
        <end position="23"/>
    </location>
</feature>
<dbReference type="InParanoid" id="B3RI34"/>
<dbReference type="CTD" id="6749382"/>
<evidence type="ECO:0000313" key="4">
    <source>
        <dbReference type="Proteomes" id="UP000009022"/>
    </source>
</evidence>
<feature type="chain" id="PRO_5044497043" description="Transmembrane protein" evidence="2">
    <location>
        <begin position="24"/>
        <end position="255"/>
    </location>
</feature>
<keyword evidence="2" id="KW-0732">Signal</keyword>
<dbReference type="EMBL" id="DS985241">
    <property type="protein sequence ID" value="EDV29698.1"/>
    <property type="molecule type" value="Genomic_DNA"/>
</dbReference>
<accession>B3RI34</accession>
<sequence length="255" mass="27359">MENKVTPSVLFLLLACYVDGAWAYLNVGGIIGIAIGCFIVIIVIPVLICVCCAGAIGCAAASTGPPTTVAVIPATHTTTTVNYPPMYNPGMQTAPQNFGMAQPMGTFQQPPPPPYTSTYINQPANTVIISYLLSPILLVSSGGYMLCELFFWSIFVTRVSKKERSSRTLIRGANTGSVQYVNNECTLRLSQGLESHLVPKIKFLRGKGRTIQSNLAEVAKGVPINVTFGLSTRELSAYHTIIAVAKTSSFKIADY</sequence>
<keyword evidence="1" id="KW-1133">Transmembrane helix</keyword>
<dbReference type="HOGENOM" id="CLU_1091192_0_0_1"/>
<gene>
    <name evidence="3" type="ORF">TRIADDRAFT_52366</name>
</gene>
<reference evidence="3 4" key="1">
    <citation type="journal article" date="2008" name="Nature">
        <title>The Trichoplax genome and the nature of placozoans.</title>
        <authorList>
            <person name="Srivastava M."/>
            <person name="Begovic E."/>
            <person name="Chapman J."/>
            <person name="Putnam N.H."/>
            <person name="Hellsten U."/>
            <person name="Kawashima T."/>
            <person name="Kuo A."/>
            <person name="Mitros T."/>
            <person name="Salamov A."/>
            <person name="Carpenter M.L."/>
            <person name="Signorovitch A.Y."/>
            <person name="Moreno M.A."/>
            <person name="Kamm K."/>
            <person name="Grimwood J."/>
            <person name="Schmutz J."/>
            <person name="Shapiro H."/>
            <person name="Grigoriev I.V."/>
            <person name="Buss L.W."/>
            <person name="Schierwater B."/>
            <person name="Dellaporta S.L."/>
            <person name="Rokhsar D.S."/>
        </authorList>
    </citation>
    <scope>NUCLEOTIDE SEQUENCE [LARGE SCALE GENOMIC DNA]</scope>
    <source>
        <strain evidence="3 4">Grell-BS-1999</strain>
    </source>
</reference>
<dbReference type="PROSITE" id="PS51257">
    <property type="entry name" value="PROKAR_LIPOPROTEIN"/>
    <property type="match status" value="1"/>
</dbReference>
<evidence type="ECO:0000256" key="1">
    <source>
        <dbReference type="SAM" id="Phobius"/>
    </source>
</evidence>
<keyword evidence="1" id="KW-0812">Transmembrane</keyword>
<evidence type="ECO:0000256" key="2">
    <source>
        <dbReference type="SAM" id="SignalP"/>
    </source>
</evidence>
<dbReference type="RefSeq" id="XP_002108900.1">
    <property type="nucleotide sequence ID" value="XM_002108864.1"/>
</dbReference>
<evidence type="ECO:0008006" key="5">
    <source>
        <dbReference type="Google" id="ProtNLM"/>
    </source>
</evidence>
<protein>
    <recommendedName>
        <fullName evidence="5">Transmembrane protein</fullName>
    </recommendedName>
</protein>
<dbReference type="Proteomes" id="UP000009022">
    <property type="component" value="Unassembled WGS sequence"/>
</dbReference>
<keyword evidence="1" id="KW-0472">Membrane</keyword>
<evidence type="ECO:0000313" key="3">
    <source>
        <dbReference type="EMBL" id="EDV29698.1"/>
    </source>
</evidence>
<name>B3RI34_TRIAD</name>